<accession>A0A1Z5K018</accession>
<dbReference type="SUPFAM" id="SSF55811">
    <property type="entry name" value="Nudix"/>
    <property type="match status" value="1"/>
</dbReference>
<dbReference type="OrthoDB" id="47002at2759"/>
<dbReference type="InterPro" id="IPR015797">
    <property type="entry name" value="NUDIX_hydrolase-like_dom_sf"/>
</dbReference>
<organism evidence="2 3">
    <name type="scientific">Fistulifera solaris</name>
    <name type="common">Oleaginous diatom</name>
    <dbReference type="NCBI Taxonomy" id="1519565"/>
    <lineage>
        <taxon>Eukaryota</taxon>
        <taxon>Sar</taxon>
        <taxon>Stramenopiles</taxon>
        <taxon>Ochrophyta</taxon>
        <taxon>Bacillariophyta</taxon>
        <taxon>Bacillariophyceae</taxon>
        <taxon>Bacillariophycidae</taxon>
        <taxon>Naviculales</taxon>
        <taxon>Naviculaceae</taxon>
        <taxon>Fistulifera</taxon>
    </lineage>
</organism>
<name>A0A1Z5K018_FISSO</name>
<evidence type="ECO:0000259" key="1">
    <source>
        <dbReference type="PROSITE" id="PS51462"/>
    </source>
</evidence>
<comment type="caution">
    <text evidence="2">The sequence shown here is derived from an EMBL/GenBank/DDBJ whole genome shotgun (WGS) entry which is preliminary data.</text>
</comment>
<dbReference type="InParanoid" id="A0A1Z5K018"/>
<dbReference type="InterPro" id="IPR000086">
    <property type="entry name" value="NUDIX_hydrolase_dom"/>
</dbReference>
<dbReference type="EMBL" id="BDSP01000136">
    <property type="protein sequence ID" value="GAX19351.1"/>
    <property type="molecule type" value="Genomic_DNA"/>
</dbReference>
<gene>
    <name evidence="2" type="ORF">FisN_4Lh070</name>
</gene>
<sequence length="262" mass="29342">MFDSTSVLLSPFRLASRWQSANKADVAPSPASTESPVVIPGTDYRAFFVAVHEKHGMLLLHCTRKKNKGPHWQLPGGHVDDFEFKEAASEAKDSTEQLLIAAKKGAVRELFEETGLDLRSQLHRVNPLRLADHRNMHKNRLFFVATVQDTDFNGKIMPIDVIDAEHLKLDLSEEHSGFTFQKDPLVAADMLQQHSGGKPSEAIRMALRSEDAACLMVKKPADVSPRRTKYTKERILATPEVFEIPPPQAKKNIFSFCCPGKE</sequence>
<keyword evidence="3" id="KW-1185">Reference proteome</keyword>
<proteinExistence type="predicted"/>
<evidence type="ECO:0000313" key="2">
    <source>
        <dbReference type="EMBL" id="GAX19351.1"/>
    </source>
</evidence>
<dbReference type="Proteomes" id="UP000198406">
    <property type="component" value="Unassembled WGS sequence"/>
</dbReference>
<reference evidence="2 3" key="1">
    <citation type="journal article" date="2015" name="Plant Cell">
        <title>Oil accumulation by the oleaginous diatom Fistulifera solaris as revealed by the genome and transcriptome.</title>
        <authorList>
            <person name="Tanaka T."/>
            <person name="Maeda Y."/>
            <person name="Veluchamy A."/>
            <person name="Tanaka M."/>
            <person name="Abida H."/>
            <person name="Marechal E."/>
            <person name="Bowler C."/>
            <person name="Muto M."/>
            <person name="Sunaga Y."/>
            <person name="Tanaka M."/>
            <person name="Yoshino T."/>
            <person name="Taniguchi T."/>
            <person name="Fukuda Y."/>
            <person name="Nemoto M."/>
            <person name="Matsumoto M."/>
            <person name="Wong P.S."/>
            <person name="Aburatani S."/>
            <person name="Fujibuchi W."/>
        </authorList>
    </citation>
    <scope>NUCLEOTIDE SEQUENCE [LARGE SCALE GENOMIC DNA]</scope>
    <source>
        <strain evidence="2 3">JPCC DA0580</strain>
    </source>
</reference>
<dbReference type="PROSITE" id="PS51462">
    <property type="entry name" value="NUDIX"/>
    <property type="match status" value="1"/>
</dbReference>
<evidence type="ECO:0000313" key="3">
    <source>
        <dbReference type="Proteomes" id="UP000198406"/>
    </source>
</evidence>
<feature type="domain" description="Nudix hydrolase" evidence="1">
    <location>
        <begin position="42"/>
        <end position="184"/>
    </location>
</feature>
<dbReference type="CDD" id="cd02883">
    <property type="entry name" value="NUDIX_Hydrolase"/>
    <property type="match status" value="1"/>
</dbReference>
<dbReference type="Gene3D" id="3.90.79.10">
    <property type="entry name" value="Nucleoside Triphosphate Pyrophosphohydrolase"/>
    <property type="match status" value="1"/>
</dbReference>
<dbReference type="AlphaFoldDB" id="A0A1Z5K018"/>
<protein>
    <recommendedName>
        <fullName evidence="1">Nudix hydrolase domain-containing protein</fullName>
    </recommendedName>
</protein>